<dbReference type="SUPFAM" id="SSF54373">
    <property type="entry name" value="FAD-linked reductases, C-terminal domain"/>
    <property type="match status" value="1"/>
</dbReference>
<organism evidence="3 4">
    <name type="scientific">Chelatococcus albus</name>
    <dbReference type="NCBI Taxonomy" id="3047466"/>
    <lineage>
        <taxon>Bacteria</taxon>
        <taxon>Pseudomonadati</taxon>
        <taxon>Pseudomonadota</taxon>
        <taxon>Alphaproteobacteria</taxon>
        <taxon>Hyphomicrobiales</taxon>
        <taxon>Chelatococcaceae</taxon>
        <taxon>Chelatococcus</taxon>
    </lineage>
</organism>
<comment type="caution">
    <text evidence="3">The sequence shown here is derived from an EMBL/GenBank/DDBJ whole genome shotgun (WGS) entry which is preliminary data.</text>
</comment>
<evidence type="ECO:0000313" key="3">
    <source>
        <dbReference type="EMBL" id="MDJ1158407.1"/>
    </source>
</evidence>
<dbReference type="InterPro" id="IPR006076">
    <property type="entry name" value="FAD-dep_OxRdtase"/>
</dbReference>
<sequence length="410" mass="43252">MKVAVVGAGIVGATAAHALLDEGHDVLVVDREGPAAGPSGGNAGWIAYTDILPIASPKILRQVPRFLVDPLGPLAIRPGYLLPLLPWLARFVAAARPAAYERSITAIAALQALALPAWTRLAGQLGCEALIHRRGGLYVYDDPAAFARADRLAARQRELGITVERLGAPDLRRMEPGLSQSVVGAFLHPDIAHVSDPRQLTTAVFEAALARGAHFLRRQVTNVAVGGGLRLACDGADAISVDAVVLAAGAWSKPLAASLGDRIPLDTERGYNVSFPGVTGLVGRPIAFEGHGFVATPLDTGFRVGGAVEFGGLSAPPNHARTRAIHAKARRFLPALPDFEVGSVWMGFRPSIPDSLPVIGRARTSPKIVYAFGHGHYGLTQSAATARLVADLLADRQSPIDLAPYRPDRF</sequence>
<proteinExistence type="predicted"/>
<dbReference type="Gene3D" id="3.30.9.10">
    <property type="entry name" value="D-Amino Acid Oxidase, subunit A, domain 2"/>
    <property type="match status" value="1"/>
</dbReference>
<dbReference type="EMBL" id="JASJEV010000005">
    <property type="protein sequence ID" value="MDJ1158407.1"/>
    <property type="molecule type" value="Genomic_DNA"/>
</dbReference>
<keyword evidence="4" id="KW-1185">Reference proteome</keyword>
<reference evidence="3 4" key="1">
    <citation type="submission" date="2023-05" db="EMBL/GenBank/DDBJ databases">
        <title>Chelatococcus sp. nov., a moderately thermophilic bacterium isolated from hot spring microbial mat.</title>
        <authorList>
            <person name="Hu C.-J."/>
            <person name="Li W.-J."/>
        </authorList>
    </citation>
    <scope>NUCLEOTIDE SEQUENCE [LARGE SCALE GENOMIC DNA]</scope>
    <source>
        <strain evidence="3 4">SYSU G07232</strain>
    </source>
</reference>
<evidence type="ECO:0000259" key="2">
    <source>
        <dbReference type="Pfam" id="PF01266"/>
    </source>
</evidence>
<name>A0ABT7AHE0_9HYPH</name>
<protein>
    <submittedName>
        <fullName evidence="3">FAD-dependent oxidoreductase</fullName>
        <ecNumber evidence="3">1.-.-.-</ecNumber>
    </submittedName>
</protein>
<gene>
    <name evidence="3" type="ORF">QNA08_09195</name>
</gene>
<dbReference type="Pfam" id="PF01266">
    <property type="entry name" value="DAO"/>
    <property type="match status" value="1"/>
</dbReference>
<evidence type="ECO:0000256" key="1">
    <source>
        <dbReference type="ARBA" id="ARBA00023002"/>
    </source>
</evidence>
<dbReference type="GO" id="GO:0016491">
    <property type="term" value="F:oxidoreductase activity"/>
    <property type="evidence" value="ECO:0007669"/>
    <property type="project" value="UniProtKB-KW"/>
</dbReference>
<dbReference type="EC" id="1.-.-.-" evidence="3"/>
<dbReference type="Proteomes" id="UP001321492">
    <property type="component" value="Unassembled WGS sequence"/>
</dbReference>
<accession>A0ABT7AHE0</accession>
<feature type="domain" description="FAD dependent oxidoreductase" evidence="2">
    <location>
        <begin position="2"/>
        <end position="392"/>
    </location>
</feature>
<keyword evidence="1 3" id="KW-0560">Oxidoreductase</keyword>
<dbReference type="PANTHER" id="PTHR13847">
    <property type="entry name" value="SARCOSINE DEHYDROGENASE-RELATED"/>
    <property type="match status" value="1"/>
</dbReference>
<dbReference type="PANTHER" id="PTHR13847:SF289">
    <property type="entry name" value="GLYCINE OXIDASE"/>
    <property type="match status" value="1"/>
</dbReference>
<dbReference type="RefSeq" id="WP_283740407.1">
    <property type="nucleotide sequence ID" value="NZ_JASJEV010000005.1"/>
</dbReference>
<dbReference type="InterPro" id="IPR036188">
    <property type="entry name" value="FAD/NAD-bd_sf"/>
</dbReference>
<evidence type="ECO:0000313" key="4">
    <source>
        <dbReference type="Proteomes" id="UP001321492"/>
    </source>
</evidence>
<dbReference type="SUPFAM" id="SSF51905">
    <property type="entry name" value="FAD/NAD(P)-binding domain"/>
    <property type="match status" value="1"/>
</dbReference>
<dbReference type="Gene3D" id="3.50.50.60">
    <property type="entry name" value="FAD/NAD(P)-binding domain"/>
    <property type="match status" value="2"/>
</dbReference>